<accession>A0ABY7B604</accession>
<evidence type="ECO:0000313" key="3">
    <source>
        <dbReference type="Proteomes" id="UP001163203"/>
    </source>
</evidence>
<gene>
    <name evidence="2" type="ORF">ORV05_07380</name>
</gene>
<protein>
    <submittedName>
        <fullName evidence="2">Maleylpyruvate isomerase N-terminal domain-containing protein</fullName>
    </submittedName>
</protein>
<proteinExistence type="predicted"/>
<dbReference type="GO" id="GO:0016853">
    <property type="term" value="F:isomerase activity"/>
    <property type="evidence" value="ECO:0007669"/>
    <property type="project" value="UniProtKB-KW"/>
</dbReference>
<dbReference type="InterPro" id="IPR034660">
    <property type="entry name" value="DinB/YfiT-like"/>
</dbReference>
<organism evidence="2 3">
    <name type="scientific">Amycolatopsis cynarae</name>
    <dbReference type="NCBI Taxonomy" id="2995223"/>
    <lineage>
        <taxon>Bacteria</taxon>
        <taxon>Bacillati</taxon>
        <taxon>Actinomycetota</taxon>
        <taxon>Actinomycetes</taxon>
        <taxon>Pseudonocardiales</taxon>
        <taxon>Pseudonocardiaceae</taxon>
        <taxon>Amycolatopsis</taxon>
    </lineage>
</organism>
<keyword evidence="3" id="KW-1185">Reference proteome</keyword>
<dbReference type="RefSeq" id="WP_268757694.1">
    <property type="nucleotide sequence ID" value="NZ_CP113836.1"/>
</dbReference>
<reference evidence="2" key="1">
    <citation type="submission" date="2022-11" db="EMBL/GenBank/DDBJ databases">
        <authorList>
            <person name="Mo P."/>
        </authorList>
    </citation>
    <scope>NUCLEOTIDE SEQUENCE</scope>
    <source>
        <strain evidence="2">HUAS 11-8</strain>
    </source>
</reference>
<dbReference type="SUPFAM" id="SSF109854">
    <property type="entry name" value="DinB/YfiT-like putative metalloenzymes"/>
    <property type="match status" value="1"/>
</dbReference>
<feature type="domain" description="Mycothiol-dependent maleylpyruvate isomerase metal-binding" evidence="1">
    <location>
        <begin position="5"/>
        <end position="148"/>
    </location>
</feature>
<dbReference type="Pfam" id="PF11716">
    <property type="entry name" value="MDMPI_N"/>
    <property type="match status" value="1"/>
</dbReference>
<dbReference type="InterPro" id="IPR024344">
    <property type="entry name" value="MDMPI_metal-binding"/>
</dbReference>
<dbReference type="EMBL" id="CP113836">
    <property type="protein sequence ID" value="WAL67596.1"/>
    <property type="molecule type" value="Genomic_DNA"/>
</dbReference>
<dbReference type="Proteomes" id="UP001163203">
    <property type="component" value="Chromosome"/>
</dbReference>
<keyword evidence="2" id="KW-0413">Isomerase</keyword>
<sequence length="217" mass="23603">MTLFTRSWEALRSVVDMLDGGQWVQPSGCVGWRVQDLVFHLIIDAQDVLITLASTTDAEATVDAVGYWDLGEPTTGDEPESVFVRRSALAYRDYGGLRHHFTDLAVAAARAAAAADLQRRVETRDRVLTVADYLDSYVVEWTLHHLDLVAHLPDLPGPPAEALAETRRVLETLGRAPIPDTLDDRDAALVVTGRRAPATAETAALGALADRLPLVLA</sequence>
<evidence type="ECO:0000259" key="1">
    <source>
        <dbReference type="Pfam" id="PF11716"/>
    </source>
</evidence>
<dbReference type="Gene3D" id="1.20.120.450">
    <property type="entry name" value="dinb family like domain"/>
    <property type="match status" value="1"/>
</dbReference>
<name>A0ABY7B604_9PSEU</name>
<evidence type="ECO:0000313" key="2">
    <source>
        <dbReference type="EMBL" id="WAL67596.1"/>
    </source>
</evidence>